<feature type="transmembrane region" description="Helical" evidence="8">
    <location>
        <begin position="355"/>
        <end position="374"/>
    </location>
</feature>
<evidence type="ECO:0000256" key="2">
    <source>
        <dbReference type="ARBA" id="ARBA00010992"/>
    </source>
</evidence>
<keyword evidence="4 8" id="KW-0812">Transmembrane</keyword>
<gene>
    <name evidence="10" type="ORF">V6X64_02665</name>
</gene>
<dbReference type="SUPFAM" id="SSF103473">
    <property type="entry name" value="MFS general substrate transporter"/>
    <property type="match status" value="1"/>
</dbReference>
<feature type="transmembrane region" description="Helical" evidence="8">
    <location>
        <begin position="97"/>
        <end position="117"/>
    </location>
</feature>
<dbReference type="Proteomes" id="UP001556653">
    <property type="component" value="Unassembled WGS sequence"/>
</dbReference>
<comment type="similarity">
    <text evidence="2">Belongs to the major facilitator superfamily. Sugar transporter (TC 2.A.1.1) family.</text>
</comment>
<evidence type="ECO:0000256" key="1">
    <source>
        <dbReference type="ARBA" id="ARBA00004141"/>
    </source>
</evidence>
<feature type="compositionally biased region" description="Basic and acidic residues" evidence="7">
    <location>
        <begin position="1"/>
        <end position="10"/>
    </location>
</feature>
<keyword evidence="6 8" id="KW-0472">Membrane</keyword>
<dbReference type="InterPro" id="IPR036259">
    <property type="entry name" value="MFS_trans_sf"/>
</dbReference>
<comment type="caution">
    <text evidence="10">The sequence shown here is derived from an EMBL/GenBank/DDBJ whole genome shotgun (WGS) entry which is preliminary data.</text>
</comment>
<feature type="transmembrane region" description="Helical" evidence="8">
    <location>
        <begin position="449"/>
        <end position="471"/>
    </location>
</feature>
<evidence type="ECO:0000256" key="6">
    <source>
        <dbReference type="ARBA" id="ARBA00023136"/>
    </source>
</evidence>
<feature type="compositionally biased region" description="Polar residues" evidence="7">
    <location>
        <begin position="13"/>
        <end position="23"/>
    </location>
</feature>
<organism evidence="10 11">
    <name type="scientific">Spiribacter onubensis</name>
    <dbReference type="NCBI Taxonomy" id="3122420"/>
    <lineage>
        <taxon>Bacteria</taxon>
        <taxon>Pseudomonadati</taxon>
        <taxon>Pseudomonadota</taxon>
        <taxon>Gammaproteobacteria</taxon>
        <taxon>Chromatiales</taxon>
        <taxon>Ectothiorhodospiraceae</taxon>
        <taxon>Spiribacter</taxon>
    </lineage>
</organism>
<feature type="transmembrane region" description="Helical" evidence="8">
    <location>
        <begin position="217"/>
        <end position="236"/>
    </location>
</feature>
<evidence type="ECO:0000313" key="10">
    <source>
        <dbReference type="EMBL" id="MEX0385897.1"/>
    </source>
</evidence>
<evidence type="ECO:0000256" key="8">
    <source>
        <dbReference type="SAM" id="Phobius"/>
    </source>
</evidence>
<dbReference type="InterPro" id="IPR020846">
    <property type="entry name" value="MFS_dom"/>
</dbReference>
<evidence type="ECO:0000256" key="3">
    <source>
        <dbReference type="ARBA" id="ARBA00022448"/>
    </source>
</evidence>
<feature type="transmembrane region" description="Helical" evidence="8">
    <location>
        <begin position="148"/>
        <end position="171"/>
    </location>
</feature>
<dbReference type="PANTHER" id="PTHR23511">
    <property type="entry name" value="SYNAPTIC VESICLE GLYCOPROTEIN 2"/>
    <property type="match status" value="1"/>
</dbReference>
<sequence>MIPIRQRDGDFPVSTTSEASMQADSPAAKTVQGYIDETPVWQDGTNVPSAPMTRMQWWIWVLATAGKFFEGLVVFMTGVALPLIVSEFGLSAAEKGVVGAATLAGILFGASALGGLADTFGRKHMFIVEMVIFVVFLAALSVSPSYPLLVVFLFGMGLALGCDYPTAHLMISESIPSRSRGRLVLSAFGFQAVGALAGTAIGYLILANLQDVTAWRWMYATAIIPAILVIIGRFTIAGSSHWLLERGRTERAETELKRLLQRRPEYPKKIRLSAPAERQQSASRQGGLRGYRELFTGRNRRATILASLPWFLQDLGTYGIGIFTPTILAAALGHQTANPHNITAIIQNDILAAKGAALIDILLIVGIIAAVLLADRVGRIRLQVIGFVGCAIGLALAAFSQSFSGPMQMTLLVMGFMLFNFMTNMGPNAQTYLIAGEVFPTRLRGRGAGFAASFAKIGAVLTAFLFPMLLAKIGTQTLLIILVGTSLLGALITAWFRIETTGKNLEEIGG</sequence>
<feature type="transmembrane region" description="Helical" evidence="8">
    <location>
        <begin position="411"/>
        <end position="429"/>
    </location>
</feature>
<accession>A0ABV3S842</accession>
<dbReference type="InterPro" id="IPR005828">
    <property type="entry name" value="MFS_sugar_transport-like"/>
</dbReference>
<dbReference type="Gene3D" id="1.20.1250.20">
    <property type="entry name" value="MFS general substrate transporter like domains"/>
    <property type="match status" value="2"/>
</dbReference>
<feature type="domain" description="Major facilitator superfamily (MFS) profile" evidence="9">
    <location>
        <begin position="59"/>
        <end position="501"/>
    </location>
</feature>
<feature type="transmembrane region" description="Helical" evidence="8">
    <location>
        <begin position="57"/>
        <end position="85"/>
    </location>
</feature>
<evidence type="ECO:0000313" key="11">
    <source>
        <dbReference type="Proteomes" id="UP001556653"/>
    </source>
</evidence>
<keyword evidence="5 8" id="KW-1133">Transmembrane helix</keyword>
<feature type="region of interest" description="Disordered" evidence="7">
    <location>
        <begin position="1"/>
        <end position="26"/>
    </location>
</feature>
<evidence type="ECO:0000256" key="5">
    <source>
        <dbReference type="ARBA" id="ARBA00022989"/>
    </source>
</evidence>
<proteinExistence type="inferred from homology"/>
<feature type="transmembrane region" description="Helical" evidence="8">
    <location>
        <begin position="124"/>
        <end position="142"/>
    </location>
</feature>
<feature type="transmembrane region" description="Helical" evidence="8">
    <location>
        <begin position="183"/>
        <end position="205"/>
    </location>
</feature>
<dbReference type="EMBL" id="JBAKFJ010000001">
    <property type="protein sequence ID" value="MEX0385897.1"/>
    <property type="molecule type" value="Genomic_DNA"/>
</dbReference>
<dbReference type="RefSeq" id="WP_367966380.1">
    <property type="nucleotide sequence ID" value="NZ_JBAKFJ010000001.1"/>
</dbReference>
<feature type="transmembrane region" description="Helical" evidence="8">
    <location>
        <begin position="478"/>
        <end position="498"/>
    </location>
</feature>
<keyword evidence="11" id="KW-1185">Reference proteome</keyword>
<comment type="subcellular location">
    <subcellularLocation>
        <location evidence="1">Membrane</location>
        <topology evidence="1">Multi-pass membrane protein</topology>
    </subcellularLocation>
</comment>
<reference evidence="10 11" key="1">
    <citation type="submission" date="2024-02" db="EMBL/GenBank/DDBJ databases">
        <title>New especies of Spiribacter isolated from saline water.</title>
        <authorList>
            <person name="Leon M.J."/>
            <person name="De La Haba R."/>
            <person name="Sanchez-Porro C."/>
            <person name="Ventosa A."/>
        </authorList>
    </citation>
    <scope>NUCLEOTIDE SEQUENCE [LARGE SCALE GENOMIC DNA]</scope>
    <source>
        <strain evidence="11">ag22IC4-227</strain>
    </source>
</reference>
<evidence type="ECO:0000256" key="4">
    <source>
        <dbReference type="ARBA" id="ARBA00022692"/>
    </source>
</evidence>
<dbReference type="PANTHER" id="PTHR23511:SF34">
    <property type="entry name" value="SYNAPTIC VESICLE GLYCOPROTEIN 2"/>
    <property type="match status" value="1"/>
</dbReference>
<name>A0ABV3S842_9GAMM</name>
<dbReference type="PROSITE" id="PS50850">
    <property type="entry name" value="MFS"/>
    <property type="match status" value="1"/>
</dbReference>
<feature type="transmembrane region" description="Helical" evidence="8">
    <location>
        <begin position="380"/>
        <end position="399"/>
    </location>
</feature>
<evidence type="ECO:0000259" key="9">
    <source>
        <dbReference type="PROSITE" id="PS50850"/>
    </source>
</evidence>
<dbReference type="Pfam" id="PF00083">
    <property type="entry name" value="Sugar_tr"/>
    <property type="match status" value="1"/>
</dbReference>
<keyword evidence="3" id="KW-0813">Transport</keyword>
<protein>
    <submittedName>
        <fullName evidence="10">MFS transporter</fullName>
    </submittedName>
</protein>
<evidence type="ECO:0000256" key="7">
    <source>
        <dbReference type="SAM" id="MobiDB-lite"/>
    </source>
</evidence>